<dbReference type="AlphaFoldDB" id="A0A9D4JAA5"/>
<gene>
    <name evidence="1" type="ORF">DPMN_154362</name>
</gene>
<reference evidence="1" key="2">
    <citation type="submission" date="2020-11" db="EMBL/GenBank/DDBJ databases">
        <authorList>
            <person name="McCartney M.A."/>
            <person name="Auch B."/>
            <person name="Kono T."/>
            <person name="Mallez S."/>
            <person name="Becker A."/>
            <person name="Gohl D.M."/>
            <person name="Silverstein K.A.T."/>
            <person name="Koren S."/>
            <person name="Bechman K.B."/>
            <person name="Herman A."/>
            <person name="Abrahante J.E."/>
            <person name="Garbe J."/>
        </authorList>
    </citation>
    <scope>NUCLEOTIDE SEQUENCE</scope>
    <source>
        <strain evidence="1">Duluth1</strain>
        <tissue evidence="1">Whole animal</tissue>
    </source>
</reference>
<protein>
    <submittedName>
        <fullName evidence="1">Uncharacterized protein</fullName>
    </submittedName>
</protein>
<proteinExistence type="predicted"/>
<keyword evidence="2" id="KW-1185">Reference proteome</keyword>
<organism evidence="1 2">
    <name type="scientific">Dreissena polymorpha</name>
    <name type="common">Zebra mussel</name>
    <name type="synonym">Mytilus polymorpha</name>
    <dbReference type="NCBI Taxonomy" id="45954"/>
    <lineage>
        <taxon>Eukaryota</taxon>
        <taxon>Metazoa</taxon>
        <taxon>Spiralia</taxon>
        <taxon>Lophotrochozoa</taxon>
        <taxon>Mollusca</taxon>
        <taxon>Bivalvia</taxon>
        <taxon>Autobranchia</taxon>
        <taxon>Heteroconchia</taxon>
        <taxon>Euheterodonta</taxon>
        <taxon>Imparidentia</taxon>
        <taxon>Neoheterodontei</taxon>
        <taxon>Myida</taxon>
        <taxon>Dreissenoidea</taxon>
        <taxon>Dreissenidae</taxon>
        <taxon>Dreissena</taxon>
    </lineage>
</organism>
<dbReference type="Proteomes" id="UP000828390">
    <property type="component" value="Unassembled WGS sequence"/>
</dbReference>
<evidence type="ECO:0000313" key="1">
    <source>
        <dbReference type="EMBL" id="KAH3800722.1"/>
    </source>
</evidence>
<comment type="caution">
    <text evidence="1">The sequence shown here is derived from an EMBL/GenBank/DDBJ whole genome shotgun (WGS) entry which is preliminary data.</text>
</comment>
<dbReference type="EMBL" id="JAIWYP010000007">
    <property type="protein sequence ID" value="KAH3800722.1"/>
    <property type="molecule type" value="Genomic_DNA"/>
</dbReference>
<accession>A0A9D4JAA5</accession>
<name>A0A9D4JAA5_DREPO</name>
<sequence>MTLKAHSLSLVFPECASNVHLHVTEYRKKLPFVNAAPIEEIEAKKLKPAGGKVKKSGRNRYRRLLNIRVFNPLDRFVGHLS</sequence>
<reference evidence="1" key="1">
    <citation type="journal article" date="2019" name="bioRxiv">
        <title>The Genome of the Zebra Mussel, Dreissena polymorpha: A Resource for Invasive Species Research.</title>
        <authorList>
            <person name="McCartney M.A."/>
            <person name="Auch B."/>
            <person name="Kono T."/>
            <person name="Mallez S."/>
            <person name="Zhang Y."/>
            <person name="Obille A."/>
            <person name="Becker A."/>
            <person name="Abrahante J.E."/>
            <person name="Garbe J."/>
            <person name="Badalamenti J.P."/>
            <person name="Herman A."/>
            <person name="Mangelson H."/>
            <person name="Liachko I."/>
            <person name="Sullivan S."/>
            <person name="Sone E.D."/>
            <person name="Koren S."/>
            <person name="Silverstein K.A.T."/>
            <person name="Beckman K.B."/>
            <person name="Gohl D.M."/>
        </authorList>
    </citation>
    <scope>NUCLEOTIDE SEQUENCE</scope>
    <source>
        <strain evidence="1">Duluth1</strain>
        <tissue evidence="1">Whole animal</tissue>
    </source>
</reference>
<evidence type="ECO:0000313" key="2">
    <source>
        <dbReference type="Proteomes" id="UP000828390"/>
    </source>
</evidence>